<dbReference type="EMBL" id="QOVW01000059">
    <property type="protein sequence ID" value="RDB36566.1"/>
    <property type="molecule type" value="Genomic_DNA"/>
</dbReference>
<evidence type="ECO:0000259" key="7">
    <source>
        <dbReference type="PROSITE" id="PS51007"/>
    </source>
</evidence>
<keyword evidence="6" id="KW-0812">Transmembrane</keyword>
<feature type="transmembrane region" description="Helical" evidence="6">
    <location>
        <begin position="16"/>
        <end position="35"/>
    </location>
</feature>
<evidence type="ECO:0000256" key="2">
    <source>
        <dbReference type="ARBA" id="ARBA00022723"/>
    </source>
</evidence>
<comment type="caution">
    <text evidence="8">The sequence shown here is derived from an EMBL/GenBank/DDBJ whole genome shotgun (WGS) entry which is preliminary data.</text>
</comment>
<name>A0A369KZD9_9BACT</name>
<dbReference type="InterPro" id="IPR009056">
    <property type="entry name" value="Cyt_c-like_dom"/>
</dbReference>
<keyword evidence="6" id="KW-1133">Transmembrane helix</keyword>
<proteinExistence type="predicted"/>
<sequence>MVSGFILEDCCVKAPARVLIVSIIVSLVVVFIVLYRYDLLPKKSQDAGETAQQTSAPAANSADKPSESENKEAKKETAATGLPSAAQLENGKKLYETATCILCHGATGKADTPTAQALKATNLVEGKFKNNKDNLQSVEYILKVITEGVPGTGMASFKAQVPNESDRRDIAEYVHSLAEKK</sequence>
<protein>
    <submittedName>
        <fullName evidence="8">Cytochrome c</fullName>
    </submittedName>
</protein>
<keyword evidence="2 4" id="KW-0479">Metal-binding</keyword>
<evidence type="ECO:0000256" key="1">
    <source>
        <dbReference type="ARBA" id="ARBA00022617"/>
    </source>
</evidence>
<dbReference type="Proteomes" id="UP000253934">
    <property type="component" value="Unassembled WGS sequence"/>
</dbReference>
<gene>
    <name evidence="8" type="ORF">DCC88_04620</name>
</gene>
<dbReference type="GO" id="GO:0046872">
    <property type="term" value="F:metal ion binding"/>
    <property type="evidence" value="ECO:0007669"/>
    <property type="project" value="UniProtKB-KW"/>
</dbReference>
<dbReference type="InterPro" id="IPR036909">
    <property type="entry name" value="Cyt_c-like_dom_sf"/>
</dbReference>
<keyword evidence="6" id="KW-0472">Membrane</keyword>
<feature type="region of interest" description="Disordered" evidence="5">
    <location>
        <begin position="48"/>
        <end position="84"/>
    </location>
</feature>
<accession>A0A369KZD9</accession>
<keyword evidence="9" id="KW-1185">Reference proteome</keyword>
<evidence type="ECO:0000313" key="9">
    <source>
        <dbReference type="Proteomes" id="UP000253934"/>
    </source>
</evidence>
<dbReference type="AlphaFoldDB" id="A0A369KZD9"/>
<keyword evidence="1 4" id="KW-0349">Heme</keyword>
<dbReference type="Pfam" id="PF00034">
    <property type="entry name" value="Cytochrom_C"/>
    <property type="match status" value="1"/>
</dbReference>
<dbReference type="GO" id="GO:0020037">
    <property type="term" value="F:heme binding"/>
    <property type="evidence" value="ECO:0007669"/>
    <property type="project" value="InterPro"/>
</dbReference>
<evidence type="ECO:0000256" key="6">
    <source>
        <dbReference type="SAM" id="Phobius"/>
    </source>
</evidence>
<evidence type="ECO:0000256" key="3">
    <source>
        <dbReference type="ARBA" id="ARBA00023004"/>
    </source>
</evidence>
<evidence type="ECO:0000313" key="8">
    <source>
        <dbReference type="EMBL" id="RDB36566.1"/>
    </source>
</evidence>
<dbReference type="GO" id="GO:0009055">
    <property type="term" value="F:electron transfer activity"/>
    <property type="evidence" value="ECO:0007669"/>
    <property type="project" value="InterPro"/>
</dbReference>
<evidence type="ECO:0000256" key="5">
    <source>
        <dbReference type="SAM" id="MobiDB-lite"/>
    </source>
</evidence>
<dbReference type="PROSITE" id="PS51007">
    <property type="entry name" value="CYTC"/>
    <property type="match status" value="1"/>
</dbReference>
<organism evidence="8 9">
    <name type="scientific">Spirobacillus cienkowskii</name>
    <dbReference type="NCBI Taxonomy" id="495820"/>
    <lineage>
        <taxon>Bacteria</taxon>
        <taxon>Pseudomonadati</taxon>
        <taxon>Bdellovibrionota</taxon>
        <taxon>Oligoflexia</taxon>
        <taxon>Silvanigrellales</taxon>
        <taxon>Spirobacillus</taxon>
    </lineage>
</organism>
<evidence type="ECO:0000256" key="4">
    <source>
        <dbReference type="PROSITE-ProRule" id="PRU00433"/>
    </source>
</evidence>
<dbReference type="Gene3D" id="1.10.760.10">
    <property type="entry name" value="Cytochrome c-like domain"/>
    <property type="match status" value="1"/>
</dbReference>
<keyword evidence="3 4" id="KW-0408">Iron</keyword>
<dbReference type="SUPFAM" id="SSF46626">
    <property type="entry name" value="Cytochrome c"/>
    <property type="match status" value="1"/>
</dbReference>
<reference evidence="8" key="1">
    <citation type="submission" date="2018-04" db="EMBL/GenBank/DDBJ databases">
        <title>Draft genome sequence of the Candidatus Spirobacillus cienkowskii, a pathogen of freshwater Daphnia species, reconstructed from hemolymph metagenomic reads.</title>
        <authorList>
            <person name="Bresciani L."/>
            <person name="Lemos L.N."/>
            <person name="Wale N."/>
            <person name="Lin J.Y."/>
            <person name="Fernandes G.R."/>
            <person name="Duffy M.A."/>
            <person name="Rodrigues J.M."/>
        </authorList>
    </citation>
    <scope>NUCLEOTIDE SEQUENCE [LARGE SCALE GENOMIC DNA]</scope>
    <source>
        <strain evidence="8">Binning01</strain>
    </source>
</reference>
<feature type="compositionally biased region" description="Basic and acidic residues" evidence="5">
    <location>
        <begin position="64"/>
        <end position="77"/>
    </location>
</feature>
<feature type="domain" description="Cytochrome c" evidence="7">
    <location>
        <begin position="86"/>
        <end position="178"/>
    </location>
</feature>